<protein>
    <recommendedName>
        <fullName evidence="2">Halobacterial output domain-containing protein</fullName>
    </recommendedName>
</protein>
<dbReference type="EMBL" id="CP064786">
    <property type="protein sequence ID" value="QSG03631.1"/>
    <property type="molecule type" value="Genomic_DNA"/>
</dbReference>
<organism evidence="3 4">
    <name type="scientific">Natranaeroarchaeum sulfidigenes</name>
    <dbReference type="NCBI Taxonomy" id="2784880"/>
    <lineage>
        <taxon>Archaea</taxon>
        <taxon>Methanobacteriati</taxon>
        <taxon>Methanobacteriota</taxon>
        <taxon>Stenosarchaea group</taxon>
        <taxon>Halobacteria</taxon>
        <taxon>Halobacteriales</taxon>
        <taxon>Natronoarchaeaceae</taxon>
        <taxon>Natranaeroarchaeum</taxon>
    </lineage>
</organism>
<name>A0A897MTK9_9EURY</name>
<proteinExistence type="predicted"/>
<feature type="region of interest" description="Disordered" evidence="1">
    <location>
        <begin position="1"/>
        <end position="22"/>
    </location>
</feature>
<dbReference type="InterPro" id="IPR040624">
    <property type="entry name" value="HalOD1"/>
</dbReference>
<dbReference type="GeneID" id="70685815"/>
<dbReference type="RefSeq" id="WP_238477679.1">
    <property type="nucleotide sequence ID" value="NZ_CP064786.1"/>
</dbReference>
<reference evidence="3" key="1">
    <citation type="submission" date="2020-11" db="EMBL/GenBank/DDBJ databases">
        <title>Carbohydrate-dependent, anaerobic sulfur respiration: A novel catabolism in halophilic archaea.</title>
        <authorList>
            <person name="Sorokin D.Y."/>
            <person name="Messina E."/>
            <person name="Smedile F."/>
            <person name="La Cono V."/>
            <person name="Hallsworth J.E."/>
            <person name="Yakimov M.M."/>
        </authorList>
    </citation>
    <scope>NUCLEOTIDE SEQUENCE</scope>
    <source>
        <strain evidence="3">AArc-S</strain>
    </source>
</reference>
<dbReference type="Pfam" id="PF18545">
    <property type="entry name" value="HalOD1"/>
    <property type="match status" value="1"/>
</dbReference>
<evidence type="ECO:0000313" key="3">
    <source>
        <dbReference type="EMBL" id="QSG03631.1"/>
    </source>
</evidence>
<evidence type="ECO:0000313" key="4">
    <source>
        <dbReference type="Proteomes" id="UP000663586"/>
    </source>
</evidence>
<dbReference type="Proteomes" id="UP000663586">
    <property type="component" value="Chromosome"/>
</dbReference>
<dbReference type="AlphaFoldDB" id="A0A897MTK9"/>
<accession>A0A897MTK9</accession>
<evidence type="ECO:0000259" key="2">
    <source>
        <dbReference type="Pfam" id="PF18545"/>
    </source>
</evidence>
<feature type="domain" description="Halobacterial output" evidence="2">
    <location>
        <begin position="19"/>
        <end position="89"/>
    </location>
</feature>
<evidence type="ECO:0000256" key="1">
    <source>
        <dbReference type="SAM" id="MobiDB-lite"/>
    </source>
</evidence>
<gene>
    <name evidence="3" type="ORF">AArcS_2435</name>
</gene>
<keyword evidence="4" id="KW-1185">Reference proteome</keyword>
<sequence>MSTPDSTIDPGGGSLSDGHRPSDRIVTALAEEKGVDVLDVDPLLDTIDLDAVDDLLGDGSGAADSSVRLSFVVQGCRVVASGDGSVTVRSLEGPTGNGR</sequence>
<dbReference type="KEGG" id="hara:AArcS_2435"/>